<evidence type="ECO:0000313" key="4">
    <source>
        <dbReference type="Proteomes" id="UP000324800"/>
    </source>
</evidence>
<comment type="caution">
    <text evidence="3">The sequence shown here is derived from an EMBL/GenBank/DDBJ whole genome shotgun (WGS) entry which is preliminary data.</text>
</comment>
<dbReference type="AlphaFoldDB" id="A0A5J4W8M2"/>
<protein>
    <submittedName>
        <fullName evidence="3">Uncharacterized protein</fullName>
    </submittedName>
</protein>
<gene>
    <name evidence="3" type="ORF">EZS28_013511</name>
</gene>
<evidence type="ECO:0000256" key="2">
    <source>
        <dbReference type="SAM" id="MobiDB-lite"/>
    </source>
</evidence>
<feature type="coiled-coil region" evidence="1">
    <location>
        <begin position="78"/>
        <end position="133"/>
    </location>
</feature>
<feature type="compositionally biased region" description="Polar residues" evidence="2">
    <location>
        <begin position="186"/>
        <end position="205"/>
    </location>
</feature>
<feature type="compositionally biased region" description="Polar residues" evidence="2">
    <location>
        <begin position="960"/>
        <end position="981"/>
    </location>
</feature>
<feature type="compositionally biased region" description="Low complexity" evidence="2">
    <location>
        <begin position="487"/>
        <end position="497"/>
    </location>
</feature>
<sequence>MHTGSYFGTNQEINEVQRKNKDAEMLWKEKRELEGLLSLMQKSLDEKAEKFGLGKGNGGILAENALLRQTSGRMRIEKEALEQTLDEMDVNLNETKQEVQNLAKKLDLVVNQLREKDKTIDQLEKRYQRNNTSDHHDLSIIKEGDSINDVSFLAEIDEHTTKLENGWEVNNEQKKNSHYTINSPTLLITSSHTPPQRLSSPITQKQVTSQQQSYSNSNSRPNSTSKSNMDNTSPQQSGIAEMLDFQENLVKELKEAQEIIEKERIEKEEALKIAESEHDKAMEQMEIVQMLTIQIEKDKRNKKDGKNQLSLNLEKEIEKKVREINGIKDQLLLSDRQRESIIREKDNYSQKLEYLQRNVDKLERDIDTEREMKRDVDNEKEKAVIKMSQEREGRIVAERELQIARETLKEAQKTQELMKEEKKMEEQIVQDQIFHYTKEITELETQLEQMRKEKETEKQRFYEENKRLEIELARCGFSGFDQIGLNQNQGSGSSSQIETDQGGIKNTNEYQSKMKYNQGDIGKRMIEAESISTRLKQENEKLKERINIAEKENIQLKEQLKYITEELHESQQKQSSLEDQLKKQKSSSDFISKISTTEQRVILDRLNKNEKIEKESRKKTDEIERRLHSTQSVTGQKEIEKIKNELQAALLANKQCEIFIHQLQNENTKLKEISNETQQSIDSIRVDKMKNNEQREEVEKLKIQLETEVSSFKGREEELKRQRFQLEDQVRSLTQKLFAKDSNERNTASDFEQQAVMLQSRVSMMEKQLELQVEKLKSVIEERDKLQDEIRRLRNELKDANDALYAQKKIALNAKTESDLLHIQLREAHDNVKQAHSQTLNGMQAEQQLKDDVTNKTLQIQELQSELDLTHQRLDGLIGSPSDYASESFLISKTDASLKQSAGKQRSIFIPNIGQGSYFSSPLSQLQISSNQNNRTSYIGSLSSPYYSPSQEQKKIAFTSYSPSSPIGTLSTSPTSSMNQDYKQKKDHISKSPISTPTPSALNQSKLKESKPSNIASFTGSYADVNASADE</sequence>
<feature type="coiled-coil region" evidence="1">
    <location>
        <begin position="310"/>
        <end position="471"/>
    </location>
</feature>
<dbReference type="EMBL" id="SNRW01003040">
    <property type="protein sequence ID" value="KAA6390963.1"/>
    <property type="molecule type" value="Genomic_DNA"/>
</dbReference>
<name>A0A5J4W8M2_9EUKA</name>
<organism evidence="3 4">
    <name type="scientific">Streblomastix strix</name>
    <dbReference type="NCBI Taxonomy" id="222440"/>
    <lineage>
        <taxon>Eukaryota</taxon>
        <taxon>Metamonada</taxon>
        <taxon>Preaxostyla</taxon>
        <taxon>Oxymonadida</taxon>
        <taxon>Streblomastigidae</taxon>
        <taxon>Streblomastix</taxon>
    </lineage>
</organism>
<accession>A0A5J4W8M2</accession>
<evidence type="ECO:0000256" key="1">
    <source>
        <dbReference type="SAM" id="Coils"/>
    </source>
</evidence>
<dbReference type="Proteomes" id="UP000324800">
    <property type="component" value="Unassembled WGS sequence"/>
</dbReference>
<feature type="coiled-coil region" evidence="1">
    <location>
        <begin position="243"/>
        <end position="284"/>
    </location>
</feature>
<feature type="compositionally biased region" description="Low complexity" evidence="2">
    <location>
        <begin position="206"/>
        <end position="228"/>
    </location>
</feature>
<feature type="coiled-coil region" evidence="1">
    <location>
        <begin position="769"/>
        <end position="810"/>
    </location>
</feature>
<feature type="coiled-coil region" evidence="1">
    <location>
        <begin position="660"/>
        <end position="736"/>
    </location>
</feature>
<feature type="region of interest" description="Disordered" evidence="2">
    <location>
        <begin position="960"/>
        <end position="1031"/>
    </location>
</feature>
<feature type="coiled-coil region" evidence="1">
    <location>
        <begin position="525"/>
        <end position="587"/>
    </location>
</feature>
<evidence type="ECO:0000313" key="3">
    <source>
        <dbReference type="EMBL" id="KAA6390963.1"/>
    </source>
</evidence>
<dbReference type="OrthoDB" id="1926336at2759"/>
<keyword evidence="1" id="KW-0175">Coiled coil</keyword>
<reference evidence="3 4" key="1">
    <citation type="submission" date="2019-03" db="EMBL/GenBank/DDBJ databases">
        <title>Single cell metagenomics reveals metabolic interactions within the superorganism composed of flagellate Streblomastix strix and complex community of Bacteroidetes bacteria on its surface.</title>
        <authorList>
            <person name="Treitli S.C."/>
            <person name="Kolisko M."/>
            <person name="Husnik F."/>
            <person name="Keeling P."/>
            <person name="Hampl V."/>
        </authorList>
    </citation>
    <scope>NUCLEOTIDE SEQUENCE [LARGE SCALE GENOMIC DNA]</scope>
    <source>
        <strain evidence="3">ST1C</strain>
    </source>
</reference>
<feature type="compositionally biased region" description="Low complexity" evidence="2">
    <location>
        <begin position="991"/>
        <end position="1000"/>
    </location>
</feature>
<feature type="region of interest" description="Disordered" evidence="2">
    <location>
        <begin position="186"/>
        <end position="235"/>
    </location>
</feature>
<feature type="region of interest" description="Disordered" evidence="2">
    <location>
        <begin position="487"/>
        <end position="506"/>
    </location>
</feature>
<proteinExistence type="predicted"/>